<organism evidence="2 3">
    <name type="scientific">Sporothrix bragantina</name>
    <dbReference type="NCBI Taxonomy" id="671064"/>
    <lineage>
        <taxon>Eukaryota</taxon>
        <taxon>Fungi</taxon>
        <taxon>Dikarya</taxon>
        <taxon>Ascomycota</taxon>
        <taxon>Pezizomycotina</taxon>
        <taxon>Sordariomycetes</taxon>
        <taxon>Sordariomycetidae</taxon>
        <taxon>Ophiostomatales</taxon>
        <taxon>Ophiostomataceae</taxon>
        <taxon>Sporothrix</taxon>
    </lineage>
</organism>
<keyword evidence="1" id="KW-0472">Membrane</keyword>
<keyword evidence="1" id="KW-1133">Transmembrane helix</keyword>
<keyword evidence="3" id="KW-1185">Reference proteome</keyword>
<name>A0ABP0BKG4_9PEZI</name>
<protein>
    <submittedName>
        <fullName evidence="2">Uncharacterized protein</fullName>
    </submittedName>
</protein>
<dbReference type="Proteomes" id="UP001642406">
    <property type="component" value="Unassembled WGS sequence"/>
</dbReference>
<gene>
    <name evidence="2" type="ORF">SBRCBS47491_003937</name>
</gene>
<evidence type="ECO:0000313" key="2">
    <source>
        <dbReference type="EMBL" id="CAK7219704.1"/>
    </source>
</evidence>
<proteinExistence type="predicted"/>
<evidence type="ECO:0000256" key="1">
    <source>
        <dbReference type="SAM" id="Phobius"/>
    </source>
</evidence>
<feature type="transmembrane region" description="Helical" evidence="1">
    <location>
        <begin position="124"/>
        <end position="143"/>
    </location>
</feature>
<accession>A0ABP0BKG4</accession>
<dbReference type="EMBL" id="CAWUHC010000028">
    <property type="protein sequence ID" value="CAK7219704.1"/>
    <property type="molecule type" value="Genomic_DNA"/>
</dbReference>
<comment type="caution">
    <text evidence="2">The sequence shown here is derived from an EMBL/GenBank/DDBJ whole genome shotgun (WGS) entry which is preliminary data.</text>
</comment>
<keyword evidence="1" id="KW-0812">Transmembrane</keyword>
<feature type="transmembrane region" description="Helical" evidence="1">
    <location>
        <begin position="20"/>
        <end position="38"/>
    </location>
</feature>
<evidence type="ECO:0000313" key="3">
    <source>
        <dbReference type="Proteomes" id="UP001642406"/>
    </source>
</evidence>
<sequence>MRRQPSAPHAPTWAGTLDYTATIVTIVVFASAILLILNGRCSQPNGFSAGAPVCIGSQLSVQTWLAIVGVEFSLLGSFLLPKLAGLTISKALTRKMANSGLPAGRLLNSFSNAPLTAQLRGIKAILLFRVLIMVTVVAASILYKFSFVLVDASGSLVLPSSVDAYDDDYVATNSDYTNIGVSDVPRFSFGDSSVPGNVLSANLVDYLAVTNASVIYVANETEAFPDDGQTDMIVGPKVNVTRLTQIVNGSLHSCDALFYMRATYYSSRLAYYTNWNEFPNATETPTTDEVRFTTVNWNQTDDSTIATTWFMDIKSLSNGSLQAWASDNSAFQPEWTDRLSHKYQYRVTVNMQYCYGYVTWDNQATGAYRINNPRDLTCQALPFDVVAWNKTRYAAQAKGFVQATVAGDAYTDFWTRALPVVSIILPHDAARYNYMPSLPRNTICANAATGSRVQAFAVAEGVIRQARTGATGVGLGLQVAVAVMAAVLAAVLAWPALPLVTEWPAQWLSLSATGRDQPVRLDVAVGCAVAGGSAFVRSDIVLRLTDTQAGEHSLVLSVDHALA</sequence>
<reference evidence="2 3" key="1">
    <citation type="submission" date="2024-01" db="EMBL/GenBank/DDBJ databases">
        <authorList>
            <person name="Allen C."/>
            <person name="Tagirdzhanova G."/>
        </authorList>
    </citation>
    <scope>NUCLEOTIDE SEQUENCE [LARGE SCALE GENOMIC DNA]</scope>
</reference>